<dbReference type="STRING" id="1797994.A2227_02130"/>
<evidence type="ECO:0000313" key="1">
    <source>
        <dbReference type="EMBL" id="OGF27397.1"/>
    </source>
</evidence>
<sequence length="150" mass="16937">MPKKTILSIGLALLSLSLILYLTFSLKRVTVRSGSEGRTEIQNTAVTEKVDLKKLEAGYKTQVKFVIIDYEALIGTTTEPADGTADKIMELRNKLTDLSVPTELKNLHLDLVLAFSRMENYFRGGSQEEKDFSDDLLERAKNDHEWLTMP</sequence>
<comment type="caution">
    <text evidence="1">The sequence shown here is derived from an EMBL/GenBank/DDBJ whole genome shotgun (WGS) entry which is preliminary data.</text>
</comment>
<reference evidence="1 2" key="1">
    <citation type="journal article" date="2016" name="Nat. Commun.">
        <title>Thousands of microbial genomes shed light on interconnected biogeochemical processes in an aquifer system.</title>
        <authorList>
            <person name="Anantharaman K."/>
            <person name="Brown C.T."/>
            <person name="Hug L.A."/>
            <person name="Sharon I."/>
            <person name="Castelle C.J."/>
            <person name="Probst A.J."/>
            <person name="Thomas B.C."/>
            <person name="Singh A."/>
            <person name="Wilkins M.J."/>
            <person name="Karaoz U."/>
            <person name="Brodie E.L."/>
            <person name="Williams K.H."/>
            <person name="Hubbard S.S."/>
            <person name="Banfield J.F."/>
        </authorList>
    </citation>
    <scope>NUCLEOTIDE SEQUENCE [LARGE SCALE GENOMIC DNA]</scope>
</reference>
<dbReference type="EMBL" id="MFGB01000008">
    <property type="protein sequence ID" value="OGF27397.1"/>
    <property type="molecule type" value="Genomic_DNA"/>
</dbReference>
<gene>
    <name evidence="1" type="ORF">A2227_02130</name>
</gene>
<dbReference type="AlphaFoldDB" id="A0A1F5SL21"/>
<evidence type="ECO:0000313" key="2">
    <source>
        <dbReference type="Proteomes" id="UP000178367"/>
    </source>
</evidence>
<proteinExistence type="predicted"/>
<name>A0A1F5SL21_9BACT</name>
<accession>A0A1F5SL21</accession>
<organism evidence="1 2">
    <name type="scientific">Candidatus Falkowbacteria bacterium RIFOXYA2_FULL_47_19</name>
    <dbReference type="NCBI Taxonomy" id="1797994"/>
    <lineage>
        <taxon>Bacteria</taxon>
        <taxon>Candidatus Falkowiibacteriota</taxon>
    </lineage>
</organism>
<dbReference type="Proteomes" id="UP000178367">
    <property type="component" value="Unassembled WGS sequence"/>
</dbReference>
<protein>
    <submittedName>
        <fullName evidence="1">Uncharacterized protein</fullName>
    </submittedName>
</protein>